<dbReference type="InterPro" id="IPR005302">
    <property type="entry name" value="MoCF_Sase_C"/>
</dbReference>
<dbReference type="InterPro" id="IPR011037">
    <property type="entry name" value="Pyrv_Knase-like_insert_dom_sf"/>
</dbReference>
<evidence type="ECO:0000313" key="2">
    <source>
        <dbReference type="EMBL" id="CCJ52932.1"/>
    </source>
</evidence>
<dbReference type="InterPro" id="IPR005303">
    <property type="entry name" value="MOCOS_middle"/>
</dbReference>
<dbReference type="KEGG" id="bbh:BN112_1014"/>
<dbReference type="AlphaFoldDB" id="A0A0C6P2R0"/>
<dbReference type="Pfam" id="PF03473">
    <property type="entry name" value="MOSC"/>
    <property type="match status" value="1"/>
</dbReference>
<dbReference type="Pfam" id="PF03476">
    <property type="entry name" value="MOSC_N"/>
    <property type="match status" value="1"/>
</dbReference>
<evidence type="ECO:0000259" key="1">
    <source>
        <dbReference type="PROSITE" id="PS51340"/>
    </source>
</evidence>
<dbReference type="GO" id="GO:0003824">
    <property type="term" value="F:catalytic activity"/>
    <property type="evidence" value="ECO:0007669"/>
    <property type="project" value="InterPro"/>
</dbReference>
<dbReference type="Proteomes" id="UP000007564">
    <property type="component" value="Chromosome"/>
</dbReference>
<gene>
    <name evidence="2" type="ORF">BN112_1014</name>
</gene>
<protein>
    <recommendedName>
        <fullName evidence="1">MOSC domain-containing protein</fullName>
    </recommendedName>
</protein>
<dbReference type="PROSITE" id="PS51340">
    <property type="entry name" value="MOSC"/>
    <property type="match status" value="1"/>
</dbReference>
<feature type="domain" description="MOSC" evidence="1">
    <location>
        <begin position="140"/>
        <end position="287"/>
    </location>
</feature>
<evidence type="ECO:0000313" key="3">
    <source>
        <dbReference type="Proteomes" id="UP000007564"/>
    </source>
</evidence>
<dbReference type="GO" id="GO:0030151">
    <property type="term" value="F:molybdenum ion binding"/>
    <property type="evidence" value="ECO:0007669"/>
    <property type="project" value="InterPro"/>
</dbReference>
<sequence length="290" mass="32374">MSTRIRSLHIYPVKSCAGIDLAESSVDRAGLAHDRRWMVTTAAGQFMTQRQYPQMARIRPALEDGMLVLRAPGMDDLRIPADGSELAERTQPVGVWRDTVIARAEHPRCAEWLSRFLGLPCRLLKIDLRADRSANPEWVDTWLERHPEWAEDFAGDHFFGFADGFPLLVANQSSLDELNERLAARGQAPVPMNRFRANIVVEGDWPAFEEDQTACIVAGGVRMAFVKPCTRCPMPNVDQVTAEVYDEPGLTLTTFRSLEIGVVFGQNAIVDRTAPAPLRVGDAVEIELDF</sequence>
<dbReference type="HOGENOM" id="CLU_028286_0_1_4"/>
<dbReference type="RefSeq" id="WP_015063963.1">
    <property type="nucleotide sequence ID" value="NC_019382.1"/>
</dbReference>
<dbReference type="PANTHER" id="PTHR14237">
    <property type="entry name" value="MOLYBDOPTERIN COFACTOR SULFURASE MOSC"/>
    <property type="match status" value="1"/>
</dbReference>
<organism evidence="2 3">
    <name type="scientific">Bordetella bronchiseptica 253</name>
    <dbReference type="NCBI Taxonomy" id="568707"/>
    <lineage>
        <taxon>Bacteria</taxon>
        <taxon>Pseudomonadati</taxon>
        <taxon>Pseudomonadota</taxon>
        <taxon>Betaproteobacteria</taxon>
        <taxon>Burkholderiales</taxon>
        <taxon>Alcaligenaceae</taxon>
        <taxon>Bordetella</taxon>
    </lineage>
</organism>
<dbReference type="GO" id="GO:0030170">
    <property type="term" value="F:pyridoxal phosphate binding"/>
    <property type="evidence" value="ECO:0007669"/>
    <property type="project" value="InterPro"/>
</dbReference>
<name>A0A0C6P2R0_BORBO</name>
<proteinExistence type="predicted"/>
<dbReference type="OrthoDB" id="581532at2"/>
<dbReference type="SUPFAM" id="SSF141673">
    <property type="entry name" value="MOSC N-terminal domain-like"/>
    <property type="match status" value="1"/>
</dbReference>
<reference evidence="2 3" key="1">
    <citation type="journal article" date="2012" name="BMC Genomics">
        <title>Comparative genomics of the classical Bordetella subspecies: the evolution and exchange of virulence-associated diversity amongst closely related pathogens.</title>
        <authorList>
            <person name="Park J."/>
            <person name="Zhang Y."/>
            <person name="Buboltz A.M."/>
            <person name="Zhang X."/>
            <person name="Schuster S.C."/>
            <person name="Ahuja U."/>
            <person name="Liu M."/>
            <person name="Miller J.F."/>
            <person name="Sebaihia M."/>
            <person name="Bentley S.D."/>
            <person name="Parkhill J."/>
            <person name="Harvill E.T."/>
        </authorList>
    </citation>
    <scope>NUCLEOTIDE SEQUENCE [LARGE SCALE GENOMIC DNA]</scope>
    <source>
        <strain evidence="2 3">253</strain>
    </source>
</reference>
<dbReference type="EMBL" id="HE965806">
    <property type="protein sequence ID" value="CCJ52932.1"/>
    <property type="molecule type" value="Genomic_DNA"/>
</dbReference>
<dbReference type="PANTHER" id="PTHR14237:SF19">
    <property type="entry name" value="MITOCHONDRIAL AMIDOXIME REDUCING COMPONENT 1"/>
    <property type="match status" value="1"/>
</dbReference>
<accession>A0A0C6P2R0</accession>
<dbReference type="SUPFAM" id="SSF50800">
    <property type="entry name" value="PK beta-barrel domain-like"/>
    <property type="match status" value="1"/>
</dbReference>